<reference evidence="2" key="1">
    <citation type="submission" date="2023-06" db="EMBL/GenBank/DDBJ databases">
        <title>Genome-scale phylogeny and comparative genomics of the fungal order Sordariales.</title>
        <authorList>
            <consortium name="Lawrence Berkeley National Laboratory"/>
            <person name="Hensen N."/>
            <person name="Bonometti L."/>
            <person name="Westerberg I."/>
            <person name="Brannstrom I.O."/>
            <person name="Guillou S."/>
            <person name="Cros-Aarteil S."/>
            <person name="Calhoun S."/>
            <person name="Haridas S."/>
            <person name="Kuo A."/>
            <person name="Mondo S."/>
            <person name="Pangilinan J."/>
            <person name="Riley R."/>
            <person name="Labutti K."/>
            <person name="Andreopoulos B."/>
            <person name="Lipzen A."/>
            <person name="Chen C."/>
            <person name="Yanf M."/>
            <person name="Daum C."/>
            <person name="Ng V."/>
            <person name="Clum A."/>
            <person name="Steindorff A."/>
            <person name="Ohm R."/>
            <person name="Martin F."/>
            <person name="Silar P."/>
            <person name="Natvig D."/>
            <person name="Lalanne C."/>
            <person name="Gautier V."/>
            <person name="Ament-Velasquez S.L."/>
            <person name="Kruys A."/>
            <person name="Hutchinson M.I."/>
            <person name="Powell A.J."/>
            <person name="Barry K."/>
            <person name="Miller A.N."/>
            <person name="Grigoriev I.V."/>
            <person name="Debuchy R."/>
            <person name="Gladieux P."/>
            <person name="Thoren M.H."/>
            <person name="Johannesson H."/>
        </authorList>
    </citation>
    <scope>NUCLEOTIDE SEQUENCE</scope>
    <source>
        <strain evidence="2">SMH2532-1</strain>
    </source>
</reference>
<comment type="caution">
    <text evidence="2">The sequence shown here is derived from an EMBL/GenBank/DDBJ whole genome shotgun (WGS) entry which is preliminary data.</text>
</comment>
<dbReference type="AlphaFoldDB" id="A0AA39Y934"/>
<feature type="domain" description="Amine oxidase" evidence="1">
    <location>
        <begin position="7"/>
        <end position="74"/>
    </location>
</feature>
<name>A0AA39Y934_9PEZI</name>
<dbReference type="GO" id="GO:0016491">
    <property type="term" value="F:oxidoreductase activity"/>
    <property type="evidence" value="ECO:0007669"/>
    <property type="project" value="InterPro"/>
</dbReference>
<organism evidence="2 3">
    <name type="scientific">Cercophora newfieldiana</name>
    <dbReference type="NCBI Taxonomy" id="92897"/>
    <lineage>
        <taxon>Eukaryota</taxon>
        <taxon>Fungi</taxon>
        <taxon>Dikarya</taxon>
        <taxon>Ascomycota</taxon>
        <taxon>Pezizomycotina</taxon>
        <taxon>Sordariomycetes</taxon>
        <taxon>Sordariomycetidae</taxon>
        <taxon>Sordariales</taxon>
        <taxon>Lasiosphaeriaceae</taxon>
        <taxon>Cercophora</taxon>
    </lineage>
</organism>
<sequence>MMFKFLGIDFDIVEANSERVGGRCATHSFAGIGNDCKHDYYDMGAMRIPNIPSMASTLNLIRNQNLLNIHNSLVPYIYRVYTKDSHDKETYYEPFCYWYQNMHSPEYVSPRSAYIMLSADTFAPWQRAQVRIGHQ</sequence>
<proteinExistence type="predicted"/>
<dbReference type="Proteomes" id="UP001174936">
    <property type="component" value="Unassembled WGS sequence"/>
</dbReference>
<evidence type="ECO:0000313" key="3">
    <source>
        <dbReference type="Proteomes" id="UP001174936"/>
    </source>
</evidence>
<accession>A0AA39Y934</accession>
<protein>
    <recommendedName>
        <fullName evidence="1">Amine oxidase domain-containing protein</fullName>
    </recommendedName>
</protein>
<evidence type="ECO:0000259" key="1">
    <source>
        <dbReference type="Pfam" id="PF01593"/>
    </source>
</evidence>
<dbReference type="InterPro" id="IPR002937">
    <property type="entry name" value="Amino_oxidase"/>
</dbReference>
<dbReference type="Pfam" id="PF01593">
    <property type="entry name" value="Amino_oxidase"/>
    <property type="match status" value="1"/>
</dbReference>
<gene>
    <name evidence="2" type="ORF">B0T16DRAFT_324274</name>
</gene>
<dbReference type="EMBL" id="JAULSV010000003">
    <property type="protein sequence ID" value="KAK0648316.1"/>
    <property type="molecule type" value="Genomic_DNA"/>
</dbReference>
<keyword evidence="3" id="KW-1185">Reference proteome</keyword>
<evidence type="ECO:0000313" key="2">
    <source>
        <dbReference type="EMBL" id="KAK0648316.1"/>
    </source>
</evidence>